<accession>A0A383ATV1</accession>
<protein>
    <submittedName>
        <fullName evidence="1">Uncharacterized protein</fullName>
    </submittedName>
</protein>
<reference evidence="1" key="1">
    <citation type="submission" date="2018-05" db="EMBL/GenBank/DDBJ databases">
        <authorList>
            <person name="Lanie J.A."/>
            <person name="Ng W.-L."/>
            <person name="Kazmierczak K.M."/>
            <person name="Andrzejewski T.M."/>
            <person name="Davidsen T.M."/>
            <person name="Wayne K.J."/>
            <person name="Tettelin H."/>
            <person name="Glass J.I."/>
            <person name="Rusch D."/>
            <person name="Podicherti R."/>
            <person name="Tsui H.-C.T."/>
            <person name="Winkler M.E."/>
        </authorList>
    </citation>
    <scope>NUCLEOTIDE SEQUENCE</scope>
</reference>
<sequence length="58" mass="6766">MNHALDQSRVKNSRESKASAYCRRNNINEYQFKKAVAWYRSAIKNSKKVEKTDTSLEA</sequence>
<dbReference type="AlphaFoldDB" id="A0A383ATV1"/>
<evidence type="ECO:0000313" key="1">
    <source>
        <dbReference type="EMBL" id="SVE10969.1"/>
    </source>
</evidence>
<proteinExistence type="predicted"/>
<gene>
    <name evidence="1" type="ORF">METZ01_LOCUS463823</name>
</gene>
<name>A0A383ATV1_9ZZZZ</name>
<organism evidence="1">
    <name type="scientific">marine metagenome</name>
    <dbReference type="NCBI Taxonomy" id="408172"/>
    <lineage>
        <taxon>unclassified sequences</taxon>
        <taxon>metagenomes</taxon>
        <taxon>ecological metagenomes</taxon>
    </lineage>
</organism>
<dbReference type="EMBL" id="UINC01194737">
    <property type="protein sequence ID" value="SVE10969.1"/>
    <property type="molecule type" value="Genomic_DNA"/>
</dbReference>